<accession>A0ABX7M9B2</accession>
<proteinExistence type="predicted"/>
<evidence type="ECO:0000313" key="3">
    <source>
        <dbReference type="Proteomes" id="UP000663570"/>
    </source>
</evidence>
<dbReference type="Pfam" id="PF13302">
    <property type="entry name" value="Acetyltransf_3"/>
    <property type="match status" value="1"/>
</dbReference>
<sequence>MSRAPVLLDMPGQIDTARLTLRPPRAGDGAAVMEAVCDSLVALRQWPANLPWAVPEPTLESFETFCRRAEAQFVLREDFTFLIRHRTEDRLVGACGLHRFDWLARRFEIGYWGHTPSLGHGYLSEAVSAIRDLALHTLHARRLEIVTNARNLRSRALAERCGFVLEHLRPQNTPEHGGDAGEAAVYVRIA</sequence>
<dbReference type="RefSeq" id="WP_206254923.1">
    <property type="nucleotide sequence ID" value="NZ_CP071060.1"/>
</dbReference>
<gene>
    <name evidence="2" type="ORF">JY500_02220</name>
</gene>
<feature type="domain" description="N-acetyltransferase" evidence="1">
    <location>
        <begin position="41"/>
        <end position="190"/>
    </location>
</feature>
<dbReference type="PROSITE" id="PS51186">
    <property type="entry name" value="GNAT"/>
    <property type="match status" value="1"/>
</dbReference>
<dbReference type="PANTHER" id="PTHR43441:SF3">
    <property type="entry name" value="ACETYLTRANSFERASE"/>
    <property type="match status" value="1"/>
</dbReference>
<dbReference type="EMBL" id="CP071060">
    <property type="protein sequence ID" value="QSI77491.1"/>
    <property type="molecule type" value="Genomic_DNA"/>
</dbReference>
<dbReference type="InterPro" id="IPR000182">
    <property type="entry name" value="GNAT_dom"/>
</dbReference>
<dbReference type="SUPFAM" id="SSF55729">
    <property type="entry name" value="Acyl-CoA N-acyltransferases (Nat)"/>
    <property type="match status" value="1"/>
</dbReference>
<dbReference type="PANTHER" id="PTHR43441">
    <property type="entry name" value="RIBOSOMAL-PROTEIN-SERINE ACETYLTRANSFERASE"/>
    <property type="match status" value="1"/>
</dbReference>
<evidence type="ECO:0000259" key="1">
    <source>
        <dbReference type="PROSITE" id="PS51186"/>
    </source>
</evidence>
<dbReference type="Proteomes" id="UP000663570">
    <property type="component" value="Chromosome"/>
</dbReference>
<keyword evidence="3" id="KW-1185">Reference proteome</keyword>
<evidence type="ECO:0000313" key="2">
    <source>
        <dbReference type="EMBL" id="QSI77491.1"/>
    </source>
</evidence>
<dbReference type="InterPro" id="IPR051908">
    <property type="entry name" value="Ribosomal_N-acetyltransferase"/>
</dbReference>
<name>A0ABX7M9B2_9RHOO</name>
<dbReference type="Gene3D" id="3.40.630.30">
    <property type="match status" value="1"/>
</dbReference>
<reference evidence="2 3" key="1">
    <citation type="submission" date="2021-02" db="EMBL/GenBank/DDBJ databases">
        <title>Niveibacterium changnyeongensis HC41.</title>
        <authorList>
            <person name="Kang M."/>
        </authorList>
    </citation>
    <scope>NUCLEOTIDE SEQUENCE [LARGE SCALE GENOMIC DNA]</scope>
    <source>
        <strain evidence="2 3">HC41</strain>
    </source>
</reference>
<organism evidence="2 3">
    <name type="scientific">Niveibacterium microcysteis</name>
    <dbReference type="NCBI Taxonomy" id="2811415"/>
    <lineage>
        <taxon>Bacteria</taxon>
        <taxon>Pseudomonadati</taxon>
        <taxon>Pseudomonadota</taxon>
        <taxon>Betaproteobacteria</taxon>
        <taxon>Rhodocyclales</taxon>
        <taxon>Rhodocyclaceae</taxon>
        <taxon>Niveibacterium</taxon>
    </lineage>
</organism>
<dbReference type="InterPro" id="IPR016181">
    <property type="entry name" value="Acyl_CoA_acyltransferase"/>
</dbReference>
<protein>
    <submittedName>
        <fullName evidence="2">GNAT family N-acetyltransferase</fullName>
    </submittedName>
</protein>